<dbReference type="RefSeq" id="YP_009841031.1">
    <property type="nucleotide sequence ID" value="NC_048729.1"/>
</dbReference>
<proteinExistence type="predicted"/>
<evidence type="ECO:0000313" key="2">
    <source>
        <dbReference type="Proteomes" id="UP000262077"/>
    </source>
</evidence>
<sequence>MTQLKIRSESFGAGDQSWLLSRHGTETPRTITLDPSAWSAKISDGRIKSGEAYAIVNGLAVPYASGGSGGTNVLAGFLLTDQSVTDGAGNVTAPGIWHGRIKLSKLPSTVAANATTSGSFVLEA</sequence>
<name>A0A385E1X3_9CAUD</name>
<reference evidence="2" key="1">
    <citation type="submission" date="2018-07" db="EMBL/GenBank/DDBJ databases">
        <authorList>
            <person name="Blumer L.S."/>
            <person name="Peister A."/>
            <person name="Ashby L.E."/>
            <person name="Bailey J.T."/>
            <person name="Douglas N.T.IV."/>
            <person name="Edwards J.M."/>
            <person name="Farrar A.M."/>
            <person name="Ford C."/>
            <person name="Frazier A.Jr."/>
            <person name="Freeman K.M."/>
            <person name="Hawkins D.A."/>
            <person name="Hoover D."/>
            <person name="Jones M.S."/>
            <person name="Magruder T.J."/>
            <person name="Phipps S.A."/>
            <person name="Ridley T.A."/>
            <person name="Scott S.M."/>
            <person name="Singleton G.II."/>
            <person name="Smith C.P."/>
            <person name="White Q.C."/>
            <person name="Wright J.K."/>
            <person name="Garlena R.A."/>
            <person name="Russell D.A."/>
            <person name="Pope W.H."/>
            <person name="Jacobs-Sera D."/>
            <person name="Hatfull G.F."/>
        </authorList>
    </citation>
    <scope>NUCLEOTIDE SEQUENCE [LARGE SCALE GENOMIC DNA]</scope>
</reference>
<dbReference type="EMBL" id="MH651187">
    <property type="protein sequence ID" value="AXQ64917.1"/>
    <property type="molecule type" value="Genomic_DNA"/>
</dbReference>
<organism evidence="1 2">
    <name type="scientific">Mycobacterium phage Renaud18</name>
    <dbReference type="NCBI Taxonomy" id="2301701"/>
    <lineage>
        <taxon>Viruses</taxon>
        <taxon>Duplodnaviria</taxon>
        <taxon>Heunggongvirae</taxon>
        <taxon>Uroviricota</taxon>
        <taxon>Caudoviricetes</taxon>
        <taxon>Gracegardnervirinae</taxon>
        <taxon>Thetabobvirus</taxon>
        <taxon>Thetabobvirus renaud18</taxon>
        <taxon>Mycobacterium virus Renaud18</taxon>
    </lineage>
</organism>
<keyword evidence="2" id="KW-1185">Reference proteome</keyword>
<dbReference type="GeneID" id="55611255"/>
<evidence type="ECO:0000313" key="1">
    <source>
        <dbReference type="EMBL" id="AXQ64917.1"/>
    </source>
</evidence>
<dbReference type="KEGG" id="vg:55611255"/>
<protein>
    <submittedName>
        <fullName evidence="1">Capsid decoration protein</fullName>
    </submittedName>
</protein>
<gene>
    <name evidence="1" type="primary">6</name>
    <name evidence="1" type="ORF">SEA_RENAUD18_6</name>
</gene>
<dbReference type="Proteomes" id="UP000262077">
    <property type="component" value="Segment"/>
</dbReference>
<accession>A0A385E1X3</accession>